<organism evidence="1 2">
    <name type="scientific">Setaria digitata</name>
    <dbReference type="NCBI Taxonomy" id="48799"/>
    <lineage>
        <taxon>Eukaryota</taxon>
        <taxon>Metazoa</taxon>
        <taxon>Ecdysozoa</taxon>
        <taxon>Nematoda</taxon>
        <taxon>Chromadorea</taxon>
        <taxon>Rhabditida</taxon>
        <taxon>Spirurina</taxon>
        <taxon>Spiruromorpha</taxon>
        <taxon>Filarioidea</taxon>
        <taxon>Setariidae</taxon>
        <taxon>Setaria</taxon>
    </lineage>
</organism>
<keyword evidence="1" id="KW-1185">Reference proteome</keyword>
<name>A0A915PWV4_9BILA</name>
<protein>
    <submittedName>
        <fullName evidence="2">Uncharacterized protein</fullName>
    </submittedName>
</protein>
<evidence type="ECO:0000313" key="2">
    <source>
        <dbReference type="WBParaSite" id="sdigi.contig4.g583.t1"/>
    </source>
</evidence>
<proteinExistence type="predicted"/>
<dbReference type="WBParaSite" id="sdigi.contig4.g583.t1">
    <property type="protein sequence ID" value="sdigi.contig4.g583.t1"/>
    <property type="gene ID" value="sdigi.contig4.g583"/>
</dbReference>
<dbReference type="Proteomes" id="UP000887581">
    <property type="component" value="Unplaced"/>
</dbReference>
<sequence length="128" mass="14398">MKQLRTPISLAKSVQNWTADNGNPCFLEFRVDGRRWEKVLYVEGAPPSVYVHLRDLTPKFDGTSWTDCSRRRGSGRICDELVRMTCGRCDCRCQVYLLLISPEPPPICLGGRSGVRRIQTSTPPEVAG</sequence>
<evidence type="ECO:0000313" key="1">
    <source>
        <dbReference type="Proteomes" id="UP000887581"/>
    </source>
</evidence>
<reference evidence="2" key="1">
    <citation type="submission" date="2022-11" db="UniProtKB">
        <authorList>
            <consortium name="WormBaseParasite"/>
        </authorList>
    </citation>
    <scope>IDENTIFICATION</scope>
</reference>
<dbReference type="AlphaFoldDB" id="A0A915PWV4"/>
<accession>A0A915PWV4</accession>